<evidence type="ECO:0000313" key="1">
    <source>
        <dbReference type="EMBL" id="MCZ2655632.1"/>
    </source>
</evidence>
<dbReference type="Proteomes" id="UP001075704">
    <property type="component" value="Unassembled WGS sequence"/>
</dbReference>
<dbReference type="AlphaFoldDB" id="A0ABD4VXQ0"/>
<dbReference type="EMBL" id="JAPUAC010000013">
    <property type="protein sequence ID" value="MCZ2655632.1"/>
    <property type="molecule type" value="Genomic_DNA"/>
</dbReference>
<sequence>MLNNELLLDAVALVNSNEAEIAQLQADVECASGCGICGYGSN</sequence>
<organism evidence="1 2">
    <name type="scientific">Bacteroides fragilis</name>
    <dbReference type="NCBI Taxonomy" id="817"/>
    <lineage>
        <taxon>Bacteria</taxon>
        <taxon>Pseudomonadati</taxon>
        <taxon>Bacteroidota</taxon>
        <taxon>Bacteroidia</taxon>
        <taxon>Bacteroidales</taxon>
        <taxon>Bacteroidaceae</taxon>
        <taxon>Bacteroides</taxon>
    </lineage>
</organism>
<accession>A0ABD4VXQ0</accession>
<proteinExistence type="predicted"/>
<dbReference type="RefSeq" id="WP_262481040.1">
    <property type="nucleotide sequence ID" value="NZ_CAEUHN010000012.1"/>
</dbReference>
<name>A0ABD4VXQ0_BACFG</name>
<gene>
    <name evidence="1" type="ORF">O1422_15820</name>
</gene>
<protein>
    <submittedName>
        <fullName evidence="1">Uncharacterized protein</fullName>
    </submittedName>
</protein>
<reference evidence="1" key="1">
    <citation type="submission" date="2022-12" db="EMBL/GenBank/DDBJ databases">
        <title>Development of a Multilocus Sequence Typing Scheme for Bacteroides fragilis Based on Whole Genome Sequencing Data and Clinical Application.</title>
        <authorList>
            <person name="Nielsen F.D."/>
            <person name="Justesen U.S."/>
        </authorList>
    </citation>
    <scope>NUCLEOTIDE SEQUENCE</scope>
    <source>
        <strain evidence="1">BF_BC_ODE_DK_2015_2</strain>
    </source>
</reference>
<evidence type="ECO:0000313" key="2">
    <source>
        <dbReference type="Proteomes" id="UP001075704"/>
    </source>
</evidence>
<comment type="caution">
    <text evidence="1">The sequence shown here is derived from an EMBL/GenBank/DDBJ whole genome shotgun (WGS) entry which is preliminary data.</text>
</comment>